<comment type="caution">
    <text evidence="1">The sequence shown here is derived from an EMBL/GenBank/DDBJ whole genome shotgun (WGS) entry which is preliminary data.</text>
</comment>
<accession>A0A2P6NMR8</accession>
<keyword evidence="2" id="KW-1185">Reference proteome</keyword>
<protein>
    <submittedName>
        <fullName evidence="1">Uncharacterized protein</fullName>
    </submittedName>
</protein>
<dbReference type="Proteomes" id="UP000241769">
    <property type="component" value="Unassembled WGS sequence"/>
</dbReference>
<proteinExistence type="predicted"/>
<sequence>MSNFFIPQLMVLVNFVKQPLEPEMFNISLDDMTQQLQNDTVASINGTSTAHQGLTSGSENKLLNFECHISFGAARESSPLKSQPMLQFERHGGWVWILGAAFFENDEFRREDHDLPSCRPLFLPKGLYDGEEASSIERVSQWLSLILRLVVTLWPQSLQQDRRILQHLAEYRFGYLLIGPLKRPSPCSSR</sequence>
<evidence type="ECO:0000313" key="1">
    <source>
        <dbReference type="EMBL" id="PRP85229.1"/>
    </source>
</evidence>
<dbReference type="InParanoid" id="A0A2P6NMR8"/>
<reference evidence="1 2" key="1">
    <citation type="journal article" date="2018" name="Genome Biol. Evol.">
        <title>Multiple Roots of Fruiting Body Formation in Amoebozoa.</title>
        <authorList>
            <person name="Hillmann F."/>
            <person name="Forbes G."/>
            <person name="Novohradska S."/>
            <person name="Ferling I."/>
            <person name="Riege K."/>
            <person name="Groth M."/>
            <person name="Westermann M."/>
            <person name="Marz M."/>
            <person name="Spaller T."/>
            <person name="Winckler T."/>
            <person name="Schaap P."/>
            <person name="Glockner G."/>
        </authorList>
    </citation>
    <scope>NUCLEOTIDE SEQUENCE [LARGE SCALE GENOMIC DNA]</scope>
    <source>
        <strain evidence="1 2">Jena</strain>
    </source>
</reference>
<name>A0A2P6NMR8_9EUKA</name>
<dbReference type="AlphaFoldDB" id="A0A2P6NMR8"/>
<evidence type="ECO:0000313" key="2">
    <source>
        <dbReference type="Proteomes" id="UP000241769"/>
    </source>
</evidence>
<dbReference type="EMBL" id="MDYQ01000048">
    <property type="protein sequence ID" value="PRP85229.1"/>
    <property type="molecule type" value="Genomic_DNA"/>
</dbReference>
<organism evidence="1 2">
    <name type="scientific">Planoprotostelium fungivorum</name>
    <dbReference type="NCBI Taxonomy" id="1890364"/>
    <lineage>
        <taxon>Eukaryota</taxon>
        <taxon>Amoebozoa</taxon>
        <taxon>Evosea</taxon>
        <taxon>Variosea</taxon>
        <taxon>Cavosteliida</taxon>
        <taxon>Cavosteliaceae</taxon>
        <taxon>Planoprotostelium</taxon>
    </lineage>
</organism>
<gene>
    <name evidence="1" type="ORF">PROFUN_06999</name>
</gene>